<evidence type="ECO:0000313" key="2">
    <source>
        <dbReference type="EMBL" id="CAL1285262.1"/>
    </source>
</evidence>
<reference evidence="2 3" key="1">
    <citation type="submission" date="2024-04" db="EMBL/GenBank/DDBJ databases">
        <authorList>
            <person name="Rising A."/>
            <person name="Reimegard J."/>
            <person name="Sonavane S."/>
            <person name="Akerstrom W."/>
            <person name="Nylinder S."/>
            <person name="Hedman E."/>
            <person name="Kallberg Y."/>
        </authorList>
    </citation>
    <scope>NUCLEOTIDE SEQUENCE [LARGE SCALE GENOMIC DNA]</scope>
</reference>
<dbReference type="Proteomes" id="UP001497382">
    <property type="component" value="Unassembled WGS sequence"/>
</dbReference>
<feature type="region of interest" description="Disordered" evidence="1">
    <location>
        <begin position="70"/>
        <end position="92"/>
    </location>
</feature>
<keyword evidence="3" id="KW-1185">Reference proteome</keyword>
<gene>
    <name evidence="2" type="ORF">LARSCL_LOCUS13601</name>
</gene>
<proteinExistence type="predicted"/>
<comment type="caution">
    <text evidence="2">The sequence shown here is derived from an EMBL/GenBank/DDBJ whole genome shotgun (WGS) entry which is preliminary data.</text>
</comment>
<accession>A0AAV2AMV6</accession>
<protein>
    <submittedName>
        <fullName evidence="2">Uncharacterized protein</fullName>
    </submittedName>
</protein>
<name>A0AAV2AMV6_9ARAC</name>
<dbReference type="AlphaFoldDB" id="A0AAV2AMV6"/>
<sequence>MNAVVNRFGSPTPKTRINTSAGCEETSELCRKISVGVPWLEDAGSTDSEETQPAVEVISIEVNNTATKVVPHESPMLPPAHPPCQLRRESSR</sequence>
<evidence type="ECO:0000256" key="1">
    <source>
        <dbReference type="SAM" id="MobiDB-lite"/>
    </source>
</evidence>
<evidence type="ECO:0000313" key="3">
    <source>
        <dbReference type="Proteomes" id="UP001497382"/>
    </source>
</evidence>
<organism evidence="2 3">
    <name type="scientific">Larinioides sclopetarius</name>
    <dbReference type="NCBI Taxonomy" id="280406"/>
    <lineage>
        <taxon>Eukaryota</taxon>
        <taxon>Metazoa</taxon>
        <taxon>Ecdysozoa</taxon>
        <taxon>Arthropoda</taxon>
        <taxon>Chelicerata</taxon>
        <taxon>Arachnida</taxon>
        <taxon>Araneae</taxon>
        <taxon>Araneomorphae</taxon>
        <taxon>Entelegynae</taxon>
        <taxon>Araneoidea</taxon>
        <taxon>Araneidae</taxon>
        <taxon>Larinioides</taxon>
    </lineage>
</organism>
<dbReference type="EMBL" id="CAXIEN010000189">
    <property type="protein sequence ID" value="CAL1285262.1"/>
    <property type="molecule type" value="Genomic_DNA"/>
</dbReference>